<sequence>MSNSAVGNRIAEAQQEESCRKRKDGTATATSVTVELEVLDCPVCFEPLRPPIFQSPRYVLWGISYVHPAVASSQILRNICHHCSRPSDYNRCHGIEKIIGSIQVPCSNTKYGCSMKTSYYEREDHETTCPHAPCFCPDTVCSFSGSTGMLQEHFTDEHKWPSTKFRYGWCFYTNIKEGIHVISGEDGQLFLLNVASEPFGCVISVFCVQPHDTDPKFRCALSLSYWKNGSYHAQSSEFQVPSMTLSDGLPRDCFLFIVPKFYLDEDSKICVTMKKASA</sequence>
<evidence type="ECO:0000313" key="6">
    <source>
        <dbReference type="EMBL" id="CAL4964938.1"/>
    </source>
</evidence>
<evidence type="ECO:0000256" key="4">
    <source>
        <dbReference type="PROSITE-ProRule" id="PRU00455"/>
    </source>
</evidence>
<keyword evidence="1" id="KW-0479">Metal-binding</keyword>
<dbReference type="GO" id="GO:0008270">
    <property type="term" value="F:zinc ion binding"/>
    <property type="evidence" value="ECO:0007669"/>
    <property type="project" value="UniProtKB-KW"/>
</dbReference>
<accession>A0ABC8ZU49</accession>
<keyword evidence="3" id="KW-0862">Zinc</keyword>
<organism evidence="6 7">
    <name type="scientific">Urochloa decumbens</name>
    <dbReference type="NCBI Taxonomy" id="240449"/>
    <lineage>
        <taxon>Eukaryota</taxon>
        <taxon>Viridiplantae</taxon>
        <taxon>Streptophyta</taxon>
        <taxon>Embryophyta</taxon>
        <taxon>Tracheophyta</taxon>
        <taxon>Spermatophyta</taxon>
        <taxon>Magnoliopsida</taxon>
        <taxon>Liliopsida</taxon>
        <taxon>Poales</taxon>
        <taxon>Poaceae</taxon>
        <taxon>PACMAD clade</taxon>
        <taxon>Panicoideae</taxon>
        <taxon>Panicodae</taxon>
        <taxon>Paniceae</taxon>
        <taxon>Melinidinae</taxon>
        <taxon>Urochloa</taxon>
    </lineage>
</organism>
<dbReference type="PANTHER" id="PTHR10315:SF165">
    <property type="entry name" value="RING-TYPE E3 UBIQUITIN TRANSFERASE"/>
    <property type="match status" value="1"/>
</dbReference>
<evidence type="ECO:0000256" key="2">
    <source>
        <dbReference type="ARBA" id="ARBA00022771"/>
    </source>
</evidence>
<protein>
    <recommendedName>
        <fullName evidence="5">SIAH-type domain-containing protein</fullName>
    </recommendedName>
</protein>
<dbReference type="EMBL" id="OZ075129">
    <property type="protein sequence ID" value="CAL4964938.1"/>
    <property type="molecule type" value="Genomic_DNA"/>
</dbReference>
<keyword evidence="2 4" id="KW-0863">Zinc-finger</keyword>
<feature type="domain" description="SIAH-type" evidence="5">
    <location>
        <begin position="101"/>
        <end position="159"/>
    </location>
</feature>
<proteinExistence type="predicted"/>
<dbReference type="Pfam" id="PF21361">
    <property type="entry name" value="Sina_ZnF"/>
    <property type="match status" value="1"/>
</dbReference>
<evidence type="ECO:0000256" key="3">
    <source>
        <dbReference type="ARBA" id="ARBA00022833"/>
    </source>
</evidence>
<gene>
    <name evidence="6" type="ORF">URODEC1_LOCUS46941</name>
</gene>
<evidence type="ECO:0000256" key="1">
    <source>
        <dbReference type="ARBA" id="ARBA00022723"/>
    </source>
</evidence>
<dbReference type="PANTHER" id="PTHR10315">
    <property type="entry name" value="E3 UBIQUITIN PROTEIN LIGASE SIAH"/>
    <property type="match status" value="1"/>
</dbReference>
<name>A0ABC8ZU49_9POAL</name>
<evidence type="ECO:0000313" key="7">
    <source>
        <dbReference type="Proteomes" id="UP001497457"/>
    </source>
</evidence>
<dbReference type="Gene3D" id="3.30.40.10">
    <property type="entry name" value="Zinc/RING finger domain, C3HC4 (zinc finger)"/>
    <property type="match status" value="1"/>
</dbReference>
<reference evidence="7" key="1">
    <citation type="submission" date="2024-06" db="EMBL/GenBank/DDBJ databases">
        <authorList>
            <person name="Ryan C."/>
        </authorList>
    </citation>
    <scope>NUCLEOTIDE SEQUENCE [LARGE SCALE GENOMIC DNA]</scope>
</reference>
<dbReference type="AlphaFoldDB" id="A0ABC8ZU49"/>
<dbReference type="SUPFAM" id="SSF49599">
    <property type="entry name" value="TRAF domain-like"/>
    <property type="match status" value="1"/>
</dbReference>
<dbReference type="Proteomes" id="UP001497457">
    <property type="component" value="Chromosome 19rd"/>
</dbReference>
<dbReference type="InterPro" id="IPR013010">
    <property type="entry name" value="Znf_SIAH"/>
</dbReference>
<dbReference type="InterPro" id="IPR013083">
    <property type="entry name" value="Znf_RING/FYVE/PHD"/>
</dbReference>
<evidence type="ECO:0000259" key="5">
    <source>
        <dbReference type="PROSITE" id="PS51081"/>
    </source>
</evidence>
<keyword evidence="7" id="KW-1185">Reference proteome</keyword>
<dbReference type="InterPro" id="IPR052088">
    <property type="entry name" value="E3_ubiquitin-ligase_SINA"/>
</dbReference>
<reference evidence="6 7" key="2">
    <citation type="submission" date="2024-10" db="EMBL/GenBank/DDBJ databases">
        <authorList>
            <person name="Ryan C."/>
        </authorList>
    </citation>
    <scope>NUCLEOTIDE SEQUENCE [LARGE SCALE GENOMIC DNA]</scope>
</reference>
<dbReference type="PROSITE" id="PS51081">
    <property type="entry name" value="ZF_SIAH"/>
    <property type="match status" value="1"/>
</dbReference>